<proteinExistence type="predicted"/>
<reference evidence="1" key="1">
    <citation type="journal article" date="2020" name="Stud. Mycol.">
        <title>101 Dothideomycetes genomes: a test case for predicting lifestyles and emergence of pathogens.</title>
        <authorList>
            <person name="Haridas S."/>
            <person name="Albert R."/>
            <person name="Binder M."/>
            <person name="Bloem J."/>
            <person name="Labutti K."/>
            <person name="Salamov A."/>
            <person name="Andreopoulos B."/>
            <person name="Baker S."/>
            <person name="Barry K."/>
            <person name="Bills G."/>
            <person name="Bluhm B."/>
            <person name="Cannon C."/>
            <person name="Castanera R."/>
            <person name="Culley D."/>
            <person name="Daum C."/>
            <person name="Ezra D."/>
            <person name="Gonzalez J."/>
            <person name="Henrissat B."/>
            <person name="Kuo A."/>
            <person name="Liang C."/>
            <person name="Lipzen A."/>
            <person name="Lutzoni F."/>
            <person name="Magnuson J."/>
            <person name="Mondo S."/>
            <person name="Nolan M."/>
            <person name="Ohm R."/>
            <person name="Pangilinan J."/>
            <person name="Park H.-J."/>
            <person name="Ramirez L."/>
            <person name="Alfaro M."/>
            <person name="Sun H."/>
            <person name="Tritt A."/>
            <person name="Yoshinaga Y."/>
            <person name="Zwiers L.-H."/>
            <person name="Turgeon B."/>
            <person name="Goodwin S."/>
            <person name="Spatafora J."/>
            <person name="Crous P."/>
            <person name="Grigoriev I."/>
        </authorList>
    </citation>
    <scope>NUCLEOTIDE SEQUENCE</scope>
    <source>
        <strain evidence="1">CBS 115976</strain>
    </source>
</reference>
<dbReference type="AlphaFoldDB" id="A0A6A6UQH4"/>
<dbReference type="Proteomes" id="UP000799302">
    <property type="component" value="Unassembled WGS sequence"/>
</dbReference>
<protein>
    <submittedName>
        <fullName evidence="1">Uncharacterized protein</fullName>
    </submittedName>
</protein>
<organism evidence="1 2">
    <name type="scientific">Microthyrium microscopicum</name>
    <dbReference type="NCBI Taxonomy" id="703497"/>
    <lineage>
        <taxon>Eukaryota</taxon>
        <taxon>Fungi</taxon>
        <taxon>Dikarya</taxon>
        <taxon>Ascomycota</taxon>
        <taxon>Pezizomycotina</taxon>
        <taxon>Dothideomycetes</taxon>
        <taxon>Dothideomycetes incertae sedis</taxon>
        <taxon>Microthyriales</taxon>
        <taxon>Microthyriaceae</taxon>
        <taxon>Microthyrium</taxon>
    </lineage>
</organism>
<dbReference type="EMBL" id="MU004231">
    <property type="protein sequence ID" value="KAF2673691.1"/>
    <property type="molecule type" value="Genomic_DNA"/>
</dbReference>
<name>A0A6A6UQH4_9PEZI</name>
<accession>A0A6A6UQH4</accession>
<keyword evidence="2" id="KW-1185">Reference proteome</keyword>
<gene>
    <name evidence="1" type="ORF">BT63DRAFT_164350</name>
</gene>
<sequence length="149" mass="17154">MLVAQCNRPQPSAMYVANRDTQRLRWALAIGRWGCKTRLAWRGWLACFNVLGRVRQNVIELGWFGELFWLCVFVRRHCIVGCFMRFGLAGPVRWWFGGRMGRVGWFKYVRVADFERSVLISGFVVGLSNFERTLSCGGAGCYGMLRFAL</sequence>
<evidence type="ECO:0000313" key="1">
    <source>
        <dbReference type="EMBL" id="KAF2673691.1"/>
    </source>
</evidence>
<evidence type="ECO:0000313" key="2">
    <source>
        <dbReference type="Proteomes" id="UP000799302"/>
    </source>
</evidence>